<dbReference type="Proteomes" id="UP000002019">
    <property type="component" value="Chromosome"/>
</dbReference>
<dbReference type="InterPro" id="IPR009499">
    <property type="entry name" value="AllG-like"/>
</dbReference>
<dbReference type="eggNOG" id="COG0074">
    <property type="taxonomic scope" value="Bacteria"/>
</dbReference>
<dbReference type="OrthoDB" id="6193532at2"/>
<reference evidence="1 2" key="1">
    <citation type="journal article" date="2008" name="J. Bacteriol.">
        <title>'Candidatus Cloacamonas acidaminovorans': genome sequence reconstruction provides a first glimpse of a new bacterial division.</title>
        <authorList>
            <person name="Pelletier E."/>
            <person name="Kreimeyer A."/>
            <person name="Bocs S."/>
            <person name="Rouy Z."/>
            <person name="Gyapay G."/>
            <person name="Chouari R."/>
            <person name="Riviere D."/>
            <person name="Ganesan A."/>
            <person name="Daegelen P."/>
            <person name="Sghir A."/>
            <person name="Cohen G.N."/>
            <person name="Medigue C."/>
            <person name="Weissenbach J."/>
            <person name="Le Paslier D."/>
        </authorList>
    </citation>
    <scope>NUCLEOTIDE SEQUENCE [LARGE SCALE GENOMIC DNA]</scope>
    <source>
        <strain evidence="2">Evry</strain>
    </source>
</reference>
<keyword evidence="2" id="KW-1185">Reference proteome</keyword>
<dbReference type="Pfam" id="PF06545">
    <property type="entry name" value="AllG"/>
    <property type="match status" value="1"/>
</dbReference>
<name>B0VJX3_CLOAI</name>
<organism evidence="1 2">
    <name type="scientific">Cloacimonas acidaminovorans (strain Evry)</name>
    <dbReference type="NCBI Taxonomy" id="459349"/>
    <lineage>
        <taxon>Bacteria</taxon>
        <taxon>Pseudomonadati</taxon>
        <taxon>Candidatus Cloacimonadota</taxon>
        <taxon>Candidatus Cloacimonadia</taxon>
        <taxon>Candidatus Cloacimonadales</taxon>
        <taxon>Candidatus Cloacimonadaceae</taxon>
        <taxon>Candidatus Cloacimonas</taxon>
    </lineage>
</organism>
<accession>B0VJX3</accession>
<dbReference type="InterPro" id="IPR024033">
    <property type="entry name" value="OXTCase_su_AllG_h-dom"/>
</dbReference>
<gene>
    <name evidence="1" type="primary">yahG</name>
    <name evidence="1" type="ordered locus">CLOAM1599</name>
</gene>
<dbReference type="Gene3D" id="1.10.10.660">
    <property type="entry name" value="conserved protein of unknown function from Enterococcus faecalis V583"/>
    <property type="match status" value="1"/>
</dbReference>
<dbReference type="Gene3D" id="3.40.50.720">
    <property type="entry name" value="NAD(P)-binding Rossmann-like Domain"/>
    <property type="match status" value="1"/>
</dbReference>
<dbReference type="HOGENOM" id="CLU_036192_0_0_0"/>
<protein>
    <recommendedName>
        <fullName evidence="3">DUF1116 domain-containing protein</fullName>
    </recommendedName>
</protein>
<evidence type="ECO:0008006" key="3">
    <source>
        <dbReference type="Google" id="ProtNLM"/>
    </source>
</evidence>
<evidence type="ECO:0000313" key="2">
    <source>
        <dbReference type="Proteomes" id="UP000002019"/>
    </source>
</evidence>
<dbReference type="STRING" id="459349.CLOAM1599"/>
<dbReference type="RefSeq" id="WP_015425295.1">
    <property type="nucleotide sequence ID" value="NC_020449.1"/>
</dbReference>
<dbReference type="AlphaFoldDB" id="B0VJX3"/>
<dbReference type="EMBL" id="CU466930">
    <property type="protein sequence ID" value="CAO81437.1"/>
    <property type="molecule type" value="Genomic_DNA"/>
</dbReference>
<dbReference type="KEGG" id="caci:CLOAM1599"/>
<evidence type="ECO:0000313" key="1">
    <source>
        <dbReference type="EMBL" id="CAO81437.1"/>
    </source>
</evidence>
<sequence>MLKLNKDKPKVINIGLEKFAVDLKTQGIDVVNLLWKPPLPVENSYHHKINSLSENIIAPANKKALEIINSGKAVLTGMDVALKVIPGMHKDLILHSGPPVSWDRMCGPMRGAIIGALIYEDRAKNAEEAEKIAASGKIEFAPCHEHNCTGPMAGIISPSMPVFIIKNESYGNFTYATQNEGLGKVLRYGAYSEEVINRLKWMEKVLYPVLKRAIEYAGTINIQGLIAQALNMGDELHNRNRAGTSLFIRQIAPAIIKTMTNPEESAAALDFINGNDHFFLNLSMPASKAILDPARNISGSSIVVAMARNGTDFGIQVSGTGNKWFTGTAPVPDALYFPGFTKEDANPDIGDSSITETGGLGGFALAAAPAIVQFVGGTAKEAINYTLSMYNICFGESSLYQIPALDFRGTPLGIDVVKVIQNNIAPVIDTGVAHKNPGVGQVGAGVVKAPFEPFIKAYKTLADMY</sequence>
<dbReference type="Gene3D" id="3.90.1710.10">
    <property type="entry name" value="Enterococcus faecalis V583 domain"/>
    <property type="match status" value="1"/>
</dbReference>
<dbReference type="Gene3D" id="3.90.1700.10">
    <property type="entry name" value="v583 domain like"/>
    <property type="match status" value="1"/>
</dbReference>
<proteinExistence type="predicted"/>